<feature type="compositionally biased region" description="Acidic residues" evidence="1">
    <location>
        <begin position="107"/>
        <end position="117"/>
    </location>
</feature>
<feature type="compositionally biased region" description="Basic and acidic residues" evidence="1">
    <location>
        <begin position="54"/>
        <end position="106"/>
    </location>
</feature>
<reference evidence="2 3" key="1">
    <citation type="submission" date="2020-11" db="EMBL/GenBank/DDBJ databases">
        <authorList>
            <person name="Wallbank WR R."/>
            <person name="Pardo Diaz C."/>
            <person name="Kozak K."/>
            <person name="Martin S."/>
            <person name="Jiggins C."/>
            <person name="Moest M."/>
            <person name="Warren A I."/>
            <person name="Generalovic N T."/>
            <person name="Byers J.R.P. K."/>
            <person name="Montejo-Kovacevich G."/>
            <person name="Yen C E."/>
        </authorList>
    </citation>
    <scope>NUCLEOTIDE SEQUENCE [LARGE SCALE GENOMIC DNA]</scope>
</reference>
<evidence type="ECO:0000256" key="1">
    <source>
        <dbReference type="SAM" id="MobiDB-lite"/>
    </source>
</evidence>
<organism evidence="2 3">
    <name type="scientific">Hermetia illucens</name>
    <name type="common">Black soldier fly</name>
    <dbReference type="NCBI Taxonomy" id="343691"/>
    <lineage>
        <taxon>Eukaryota</taxon>
        <taxon>Metazoa</taxon>
        <taxon>Ecdysozoa</taxon>
        <taxon>Arthropoda</taxon>
        <taxon>Hexapoda</taxon>
        <taxon>Insecta</taxon>
        <taxon>Pterygota</taxon>
        <taxon>Neoptera</taxon>
        <taxon>Endopterygota</taxon>
        <taxon>Diptera</taxon>
        <taxon>Brachycera</taxon>
        <taxon>Stratiomyomorpha</taxon>
        <taxon>Stratiomyidae</taxon>
        <taxon>Hermetiinae</taxon>
        <taxon>Hermetia</taxon>
    </lineage>
</organism>
<gene>
    <name evidence="2" type="ORF">HERILL_LOCUS3851</name>
</gene>
<dbReference type="AlphaFoldDB" id="A0A7R8UHB8"/>
<keyword evidence="3" id="KW-1185">Reference proteome</keyword>
<name>A0A7R8UHB8_HERIL</name>
<dbReference type="Proteomes" id="UP000594454">
    <property type="component" value="Chromosome 2"/>
</dbReference>
<sequence length="164" mass="18531">MVSIDDVPFDAPDLSFVLRKEDGCLTENIYPIPPHPSMPNTIPLEMINAGDDDTGNRRDSASKEEDTGGKEQDESEKEDSRPNRGVEGRKGYNRDTGQDKEHKLNEIDEEEQYEDSEIVEMEEEYEGVGGDAESTVPTKDSSQFRTYEYIINAVRDVLYCIFGP</sequence>
<proteinExistence type="predicted"/>
<protein>
    <submittedName>
        <fullName evidence="2">Uncharacterized protein</fullName>
    </submittedName>
</protein>
<feature type="region of interest" description="Disordered" evidence="1">
    <location>
        <begin position="29"/>
        <end position="117"/>
    </location>
</feature>
<evidence type="ECO:0000313" key="2">
    <source>
        <dbReference type="EMBL" id="CAD7080710.1"/>
    </source>
</evidence>
<evidence type="ECO:0000313" key="3">
    <source>
        <dbReference type="Proteomes" id="UP000594454"/>
    </source>
</evidence>
<dbReference type="EMBL" id="LR899010">
    <property type="protein sequence ID" value="CAD7080710.1"/>
    <property type="molecule type" value="Genomic_DNA"/>
</dbReference>
<dbReference type="InParanoid" id="A0A7R8UHB8"/>
<accession>A0A7R8UHB8</accession>